<dbReference type="EMBL" id="JAXAFJ010000002">
    <property type="protein sequence ID" value="MDX6805208.1"/>
    <property type="molecule type" value="Genomic_DNA"/>
</dbReference>
<evidence type="ECO:0000313" key="2">
    <source>
        <dbReference type="Proteomes" id="UP001274321"/>
    </source>
</evidence>
<name>A0ABU4RK36_9HYPH</name>
<gene>
    <name evidence="1" type="ORF">SCD90_03945</name>
</gene>
<keyword evidence="2" id="KW-1185">Reference proteome</keyword>
<reference evidence="1 2" key="1">
    <citation type="submission" date="2023-11" db="EMBL/GenBank/DDBJ databases">
        <authorList>
            <person name="Bao R."/>
        </authorList>
    </citation>
    <scope>NUCLEOTIDE SEQUENCE [LARGE SCALE GENOMIC DNA]</scope>
    <source>
        <strain evidence="1 2">PJ23</strain>
    </source>
</reference>
<dbReference type="RefSeq" id="WP_319843334.1">
    <property type="nucleotide sequence ID" value="NZ_JAXAFJ010000002.1"/>
</dbReference>
<sequence>MTPLEISVLLHHHGSRAPFYWSHCPYYPDTVKRLMERGLLEPDPGDVWEDRPGHFRMAINQPTYRATAAGAAYVERLLTLPTVPADVTTPPERFRQGRTAPRNVYDGDEPVFVASSTKKAAEYVALLNAGSAISAASRHDVQADMGKRAKGPGF</sequence>
<dbReference type="Proteomes" id="UP001274321">
    <property type="component" value="Unassembled WGS sequence"/>
</dbReference>
<organism evidence="1 2">
    <name type="scientific">Terrihabitans rhizophilus</name>
    <dbReference type="NCBI Taxonomy" id="3092662"/>
    <lineage>
        <taxon>Bacteria</taxon>
        <taxon>Pseudomonadati</taxon>
        <taxon>Pseudomonadota</taxon>
        <taxon>Alphaproteobacteria</taxon>
        <taxon>Hyphomicrobiales</taxon>
        <taxon>Terrihabitans</taxon>
    </lineage>
</organism>
<comment type="caution">
    <text evidence="1">The sequence shown here is derived from an EMBL/GenBank/DDBJ whole genome shotgun (WGS) entry which is preliminary data.</text>
</comment>
<proteinExistence type="predicted"/>
<evidence type="ECO:0000313" key="1">
    <source>
        <dbReference type="EMBL" id="MDX6805208.1"/>
    </source>
</evidence>
<protein>
    <submittedName>
        <fullName evidence="1">Uncharacterized protein</fullName>
    </submittedName>
</protein>
<accession>A0ABU4RK36</accession>